<protein>
    <recommendedName>
        <fullName evidence="1">Integrase catalytic domain-containing protein</fullName>
    </recommendedName>
</protein>
<evidence type="ECO:0000259" key="1">
    <source>
        <dbReference type="PROSITE" id="PS50994"/>
    </source>
</evidence>
<dbReference type="GO" id="GO:0015074">
    <property type="term" value="P:DNA integration"/>
    <property type="evidence" value="ECO:0007669"/>
    <property type="project" value="InterPro"/>
</dbReference>
<dbReference type="PANTHER" id="PTHR46148">
    <property type="entry name" value="CHROMO DOMAIN-CONTAINING PROTEIN"/>
    <property type="match status" value="1"/>
</dbReference>
<dbReference type="Pfam" id="PF00385">
    <property type="entry name" value="Chromo"/>
    <property type="match status" value="1"/>
</dbReference>
<feature type="domain" description="Integrase catalytic" evidence="1">
    <location>
        <begin position="1"/>
        <end position="79"/>
    </location>
</feature>
<dbReference type="EMBL" id="JAIWQS010000011">
    <property type="protein sequence ID" value="KAJ8751638.1"/>
    <property type="molecule type" value="Genomic_DNA"/>
</dbReference>
<dbReference type="SUPFAM" id="SSF53098">
    <property type="entry name" value="Ribonuclease H-like"/>
    <property type="match status" value="1"/>
</dbReference>
<dbReference type="GO" id="GO:0003676">
    <property type="term" value="F:nucleic acid binding"/>
    <property type="evidence" value="ECO:0007669"/>
    <property type="project" value="InterPro"/>
</dbReference>
<dbReference type="InterPro" id="IPR036397">
    <property type="entry name" value="RNaseH_sf"/>
</dbReference>
<proteinExistence type="predicted"/>
<reference evidence="2 3" key="1">
    <citation type="submission" date="2021-09" db="EMBL/GenBank/DDBJ databases">
        <title>Genomic insights and catalytic innovation underlie evolution of tropane alkaloids biosynthesis.</title>
        <authorList>
            <person name="Wang Y.-J."/>
            <person name="Tian T."/>
            <person name="Huang J.-P."/>
            <person name="Huang S.-X."/>
        </authorList>
    </citation>
    <scope>NUCLEOTIDE SEQUENCE [LARGE SCALE GENOMIC DNA]</scope>
    <source>
        <strain evidence="2">KIB-2018</strain>
        <tissue evidence="2">Leaf</tissue>
    </source>
</reference>
<name>A0AAV8SI20_9ROSI</name>
<dbReference type="InterPro" id="IPR023780">
    <property type="entry name" value="Chromo_domain"/>
</dbReference>
<dbReference type="InterPro" id="IPR001584">
    <property type="entry name" value="Integrase_cat-core"/>
</dbReference>
<dbReference type="Proteomes" id="UP001159364">
    <property type="component" value="Linkage Group LG11"/>
</dbReference>
<dbReference type="PROSITE" id="PS50994">
    <property type="entry name" value="INTEGRASE"/>
    <property type="match status" value="1"/>
</dbReference>
<dbReference type="InterPro" id="IPR016197">
    <property type="entry name" value="Chromo-like_dom_sf"/>
</dbReference>
<dbReference type="InterPro" id="IPR012337">
    <property type="entry name" value="RNaseH-like_sf"/>
</dbReference>
<dbReference type="PANTHER" id="PTHR46148:SF60">
    <property type="entry name" value="CHROMO DOMAIN-CONTAINING PROTEIN"/>
    <property type="match status" value="1"/>
</dbReference>
<keyword evidence="3" id="KW-1185">Reference proteome</keyword>
<evidence type="ECO:0000313" key="3">
    <source>
        <dbReference type="Proteomes" id="UP001159364"/>
    </source>
</evidence>
<organism evidence="2 3">
    <name type="scientific">Erythroxylum novogranatense</name>
    <dbReference type="NCBI Taxonomy" id="1862640"/>
    <lineage>
        <taxon>Eukaryota</taxon>
        <taxon>Viridiplantae</taxon>
        <taxon>Streptophyta</taxon>
        <taxon>Embryophyta</taxon>
        <taxon>Tracheophyta</taxon>
        <taxon>Spermatophyta</taxon>
        <taxon>Magnoliopsida</taxon>
        <taxon>eudicotyledons</taxon>
        <taxon>Gunneridae</taxon>
        <taxon>Pentapetalae</taxon>
        <taxon>rosids</taxon>
        <taxon>fabids</taxon>
        <taxon>Malpighiales</taxon>
        <taxon>Erythroxylaceae</taxon>
        <taxon>Erythroxylum</taxon>
    </lineage>
</organism>
<dbReference type="InterPro" id="IPR056924">
    <property type="entry name" value="SH3_Tf2-1"/>
</dbReference>
<evidence type="ECO:0000313" key="2">
    <source>
        <dbReference type="EMBL" id="KAJ8751638.1"/>
    </source>
</evidence>
<accession>A0AAV8SI20</accession>
<dbReference type="Gene3D" id="3.30.420.10">
    <property type="entry name" value="Ribonuclease H-like superfamily/Ribonuclease H"/>
    <property type="match status" value="1"/>
</dbReference>
<gene>
    <name evidence="2" type="ORF">K2173_025794</name>
</gene>
<comment type="caution">
    <text evidence="2">The sequence shown here is derived from an EMBL/GenBank/DDBJ whole genome shotgun (WGS) entry which is preliminary data.</text>
</comment>
<dbReference type="Pfam" id="PF24626">
    <property type="entry name" value="SH3_Tf2-1"/>
    <property type="match status" value="1"/>
</dbReference>
<dbReference type="AlphaFoldDB" id="A0AAV8SI20"/>
<dbReference type="SUPFAM" id="SSF54160">
    <property type="entry name" value="Chromo domain-like"/>
    <property type="match status" value="1"/>
</dbReference>
<sequence>MDFVIGLPRTLKGHDSIWVIVDRLTKSSHFIAVKTTYSAAQLAQLYVDIIVKYHGVPVSIVSDRGTQFTSRFWQKLQERKSYADSKRRDVQYEPGDQVFVKVSPMKGVVRFGKRGKLNPRYIGPFEILERVGNVSYRLALPPHLSSVHPVFHISMLRKYIPDPSHILQTPEVNIAEDLSYEETPVAIIDRQIRKLRNKDIPMIKVQWQNQRIEECTWETEESMRSRYPQLFPQ</sequence>